<name>A0A6P7FM63_DIAVI</name>
<dbReference type="InParanoid" id="A0A6P7FM63"/>
<sequence>MIQGKSVIGQEIFILIENKKGEIDTPEIKTVSEADTKESVHARDHHIIMIHCGIDPGKDLGRDDLKTRAIIAIKIGTETMETIIKDTETLVSQGVKNMISIRTR</sequence>
<protein>
    <submittedName>
        <fullName evidence="1">Uncharacterized protein LOC114329235</fullName>
    </submittedName>
</protein>
<proteinExistence type="predicted"/>
<organism evidence="1">
    <name type="scientific">Diabrotica virgifera virgifera</name>
    <name type="common">western corn rootworm</name>
    <dbReference type="NCBI Taxonomy" id="50390"/>
    <lineage>
        <taxon>Eukaryota</taxon>
        <taxon>Metazoa</taxon>
        <taxon>Ecdysozoa</taxon>
        <taxon>Arthropoda</taxon>
        <taxon>Hexapoda</taxon>
        <taxon>Insecta</taxon>
        <taxon>Pterygota</taxon>
        <taxon>Neoptera</taxon>
        <taxon>Endopterygota</taxon>
        <taxon>Coleoptera</taxon>
        <taxon>Polyphaga</taxon>
        <taxon>Cucujiformia</taxon>
        <taxon>Chrysomeloidea</taxon>
        <taxon>Chrysomelidae</taxon>
        <taxon>Galerucinae</taxon>
        <taxon>Diabroticina</taxon>
        <taxon>Diabroticites</taxon>
        <taxon>Diabrotica</taxon>
    </lineage>
</organism>
<evidence type="ECO:0000313" key="1">
    <source>
        <dbReference type="RefSeq" id="XP_028134083.1"/>
    </source>
</evidence>
<dbReference type="AlphaFoldDB" id="A0A6P7FM63"/>
<dbReference type="RefSeq" id="XP_028134083.1">
    <property type="nucleotide sequence ID" value="XM_028278282.1"/>
</dbReference>
<accession>A0A6P7FM63</accession>
<reference evidence="1" key="1">
    <citation type="submission" date="2025-08" db="UniProtKB">
        <authorList>
            <consortium name="RefSeq"/>
        </authorList>
    </citation>
    <scope>IDENTIFICATION</scope>
    <source>
        <tissue evidence="1">Whole insect</tissue>
    </source>
</reference>
<gene>
    <name evidence="1" type="primary">LOC114329235</name>
</gene>